<sequence length="237" mass="25462">MKKLIYLILFFPFGLFAQGSEPDPEAGELFQLRMLTNDQIEALKSNNDLAEGTMVYNIDQKALFVFNGEDWFAAQSPSFSGSVVLSGSGNETIENLPFKPSRVEFTAYANVDQFGLNEVDELDDTNGPLAFAAMNGFAQADGNNVNQGVISSGKSTPSESVTISVNTIGFTGFGQAPSPVNLISRYSSDSQCIGIQFIEDDGTATITSASLTSFTSDGFVLDVTAPNDLLVFFTAYQ</sequence>
<proteinExistence type="predicted"/>
<reference evidence="2" key="1">
    <citation type="submission" date="2023-06" db="EMBL/GenBank/DDBJ databases">
        <title>Robiginitalea aurantiacus sp. nov. and Algoriphagus sediminis sp. nov., isolated from coastal sediment.</title>
        <authorList>
            <person name="Zhou Z.Y."/>
            <person name="An J."/>
            <person name="Jia Y.W."/>
            <person name="Du Z.J."/>
        </authorList>
    </citation>
    <scope>NUCLEOTIDE SEQUENCE</scope>
    <source>
        <strain evidence="2">C2-7</strain>
    </source>
</reference>
<comment type="caution">
    <text evidence="2">The sequence shown here is derived from an EMBL/GenBank/DDBJ whole genome shotgun (WGS) entry which is preliminary data.</text>
</comment>
<feature type="signal peptide" evidence="1">
    <location>
        <begin position="1"/>
        <end position="17"/>
    </location>
</feature>
<organism evidence="2 3">
    <name type="scientific">Algoriphagus sediminis</name>
    <dbReference type="NCBI Taxonomy" id="3057113"/>
    <lineage>
        <taxon>Bacteria</taxon>
        <taxon>Pseudomonadati</taxon>
        <taxon>Bacteroidota</taxon>
        <taxon>Cytophagia</taxon>
        <taxon>Cytophagales</taxon>
        <taxon>Cyclobacteriaceae</taxon>
        <taxon>Algoriphagus</taxon>
    </lineage>
</organism>
<accession>A0ABT7YH36</accession>
<gene>
    <name evidence="2" type="ORF">QVH07_16820</name>
</gene>
<dbReference type="RefSeq" id="WP_290002770.1">
    <property type="nucleotide sequence ID" value="NZ_JAUEPH010000009.1"/>
</dbReference>
<dbReference type="Proteomes" id="UP001171916">
    <property type="component" value="Unassembled WGS sequence"/>
</dbReference>
<feature type="chain" id="PRO_5046157078" evidence="1">
    <location>
        <begin position="18"/>
        <end position="237"/>
    </location>
</feature>
<dbReference type="EMBL" id="JAUEPH010000009">
    <property type="protein sequence ID" value="MDN3205825.1"/>
    <property type="molecule type" value="Genomic_DNA"/>
</dbReference>
<protein>
    <submittedName>
        <fullName evidence="2">Uncharacterized protein</fullName>
    </submittedName>
</protein>
<evidence type="ECO:0000256" key="1">
    <source>
        <dbReference type="SAM" id="SignalP"/>
    </source>
</evidence>
<evidence type="ECO:0000313" key="2">
    <source>
        <dbReference type="EMBL" id="MDN3205825.1"/>
    </source>
</evidence>
<keyword evidence="3" id="KW-1185">Reference proteome</keyword>
<keyword evidence="1" id="KW-0732">Signal</keyword>
<evidence type="ECO:0000313" key="3">
    <source>
        <dbReference type="Proteomes" id="UP001171916"/>
    </source>
</evidence>
<name>A0ABT7YH36_9BACT</name>